<evidence type="ECO:0000256" key="1">
    <source>
        <dbReference type="SAM" id="Phobius"/>
    </source>
</evidence>
<evidence type="ECO:0000313" key="2">
    <source>
        <dbReference type="EMBL" id="MCI25847.1"/>
    </source>
</evidence>
<keyword evidence="3" id="KW-1185">Reference proteome</keyword>
<dbReference type="EMBL" id="LXQA010149762">
    <property type="protein sequence ID" value="MCI25847.1"/>
    <property type="molecule type" value="Genomic_DNA"/>
</dbReference>
<feature type="non-terminal residue" evidence="2">
    <location>
        <position position="1"/>
    </location>
</feature>
<proteinExistence type="predicted"/>
<accession>A0A392QPE8</accession>
<keyword evidence="1" id="KW-0812">Transmembrane</keyword>
<keyword evidence="1" id="KW-0472">Membrane</keyword>
<dbReference type="Proteomes" id="UP000265520">
    <property type="component" value="Unassembled WGS sequence"/>
</dbReference>
<evidence type="ECO:0000313" key="3">
    <source>
        <dbReference type="Proteomes" id="UP000265520"/>
    </source>
</evidence>
<sequence>RLHVLVVCSSSSPEVCWVSVFLLAARSISGRICLFQFGLDGGVLVASFYPLTQWFCVWPSQKVVGGGLFWLRAMVGVDDVVMSVVVTVVLGQM</sequence>
<name>A0A392QPE8_9FABA</name>
<feature type="transmembrane region" description="Helical" evidence="1">
    <location>
        <begin position="69"/>
        <end position="90"/>
    </location>
</feature>
<keyword evidence="1" id="KW-1133">Transmembrane helix</keyword>
<organism evidence="2 3">
    <name type="scientific">Trifolium medium</name>
    <dbReference type="NCBI Taxonomy" id="97028"/>
    <lineage>
        <taxon>Eukaryota</taxon>
        <taxon>Viridiplantae</taxon>
        <taxon>Streptophyta</taxon>
        <taxon>Embryophyta</taxon>
        <taxon>Tracheophyta</taxon>
        <taxon>Spermatophyta</taxon>
        <taxon>Magnoliopsida</taxon>
        <taxon>eudicotyledons</taxon>
        <taxon>Gunneridae</taxon>
        <taxon>Pentapetalae</taxon>
        <taxon>rosids</taxon>
        <taxon>fabids</taxon>
        <taxon>Fabales</taxon>
        <taxon>Fabaceae</taxon>
        <taxon>Papilionoideae</taxon>
        <taxon>50 kb inversion clade</taxon>
        <taxon>NPAAA clade</taxon>
        <taxon>Hologalegina</taxon>
        <taxon>IRL clade</taxon>
        <taxon>Trifolieae</taxon>
        <taxon>Trifolium</taxon>
    </lineage>
</organism>
<feature type="transmembrane region" description="Helical" evidence="1">
    <location>
        <begin position="32"/>
        <end position="49"/>
    </location>
</feature>
<reference evidence="2 3" key="1">
    <citation type="journal article" date="2018" name="Front. Plant Sci.">
        <title>Red Clover (Trifolium pratense) and Zigzag Clover (T. medium) - A Picture of Genomic Similarities and Differences.</title>
        <authorList>
            <person name="Dluhosova J."/>
            <person name="Istvanek J."/>
            <person name="Nedelnik J."/>
            <person name="Repkova J."/>
        </authorList>
    </citation>
    <scope>NUCLEOTIDE SEQUENCE [LARGE SCALE GENOMIC DNA]</scope>
    <source>
        <strain evidence="3">cv. 10/8</strain>
        <tissue evidence="2">Leaf</tissue>
    </source>
</reference>
<protein>
    <submittedName>
        <fullName evidence="2">Uncharacterized protein</fullName>
    </submittedName>
</protein>
<comment type="caution">
    <text evidence="2">The sequence shown here is derived from an EMBL/GenBank/DDBJ whole genome shotgun (WGS) entry which is preliminary data.</text>
</comment>
<dbReference type="AlphaFoldDB" id="A0A392QPE8"/>